<dbReference type="Pfam" id="PF12804">
    <property type="entry name" value="NTP_transf_3"/>
    <property type="match status" value="1"/>
</dbReference>
<organism evidence="2 3">
    <name type="scientific">Enterocloster hominis</name>
    <name type="common">ex Liu et al. 2021</name>
    <dbReference type="NCBI Taxonomy" id="2763663"/>
    <lineage>
        <taxon>Bacteria</taxon>
        <taxon>Bacillati</taxon>
        <taxon>Bacillota</taxon>
        <taxon>Clostridia</taxon>
        <taxon>Lachnospirales</taxon>
        <taxon>Lachnospiraceae</taxon>
        <taxon>Enterocloster</taxon>
    </lineage>
</organism>
<dbReference type="Gene3D" id="3.90.550.10">
    <property type="entry name" value="Spore Coat Polysaccharide Biosynthesis Protein SpsA, Chain A"/>
    <property type="match status" value="1"/>
</dbReference>
<reference evidence="2 3" key="1">
    <citation type="submission" date="2020-08" db="EMBL/GenBank/DDBJ databases">
        <title>Genome public.</title>
        <authorList>
            <person name="Liu C."/>
            <person name="Sun Q."/>
        </authorList>
    </citation>
    <scope>NUCLEOTIDE SEQUENCE [LARGE SCALE GENOMIC DNA]</scope>
    <source>
        <strain evidence="2 3">BX10</strain>
    </source>
</reference>
<name>A0ABR7NRK0_9FIRM</name>
<accession>A0ABR7NRK0</accession>
<dbReference type="PANTHER" id="PTHR43777">
    <property type="entry name" value="MOLYBDENUM COFACTOR CYTIDYLYLTRANSFERASE"/>
    <property type="match status" value="1"/>
</dbReference>
<feature type="domain" description="MobA-like NTP transferase" evidence="1">
    <location>
        <begin position="5"/>
        <end position="212"/>
    </location>
</feature>
<sequence length="236" mass="26500">MKIRCVYLAAGNSRRFGKNKLFHMVGQNPMYLHLLDRLAAVAERHKELEIVVVSQYEELLQEAVGEGPGPVCDPSVEKERRALLAGSGRLYPVYSPQSREGVSHSIRAGILAGMPESSPISGMCRQEAGREPDVYVFFVADQPWLSERTVEAFLEFMKKVSGENRESHPIGCVSCLGEPGNPVWFSAFYKDELLALSGDRGGKRVMKAHMDQVHFFEVEEERELWDVDTLEDQAGR</sequence>
<dbReference type="PANTHER" id="PTHR43777:SF1">
    <property type="entry name" value="MOLYBDENUM COFACTOR CYTIDYLYLTRANSFERASE"/>
    <property type="match status" value="1"/>
</dbReference>
<protein>
    <submittedName>
        <fullName evidence="2">Nucleotidyltransferase family protein</fullName>
    </submittedName>
</protein>
<evidence type="ECO:0000313" key="2">
    <source>
        <dbReference type="EMBL" id="MBC8598744.1"/>
    </source>
</evidence>
<dbReference type="InterPro" id="IPR029044">
    <property type="entry name" value="Nucleotide-diphossugar_trans"/>
</dbReference>
<comment type="caution">
    <text evidence="2">The sequence shown here is derived from an EMBL/GenBank/DDBJ whole genome shotgun (WGS) entry which is preliminary data.</text>
</comment>
<dbReference type="SUPFAM" id="SSF53448">
    <property type="entry name" value="Nucleotide-diphospho-sugar transferases"/>
    <property type="match status" value="1"/>
</dbReference>
<keyword evidence="3" id="KW-1185">Reference proteome</keyword>
<evidence type="ECO:0000313" key="3">
    <source>
        <dbReference type="Proteomes" id="UP000647491"/>
    </source>
</evidence>
<proteinExistence type="predicted"/>
<gene>
    <name evidence="2" type="ORF">H8708_05775</name>
</gene>
<dbReference type="Proteomes" id="UP000647491">
    <property type="component" value="Unassembled WGS sequence"/>
</dbReference>
<dbReference type="RefSeq" id="WP_262427251.1">
    <property type="nucleotide sequence ID" value="NZ_JACRTJ010000013.1"/>
</dbReference>
<dbReference type="EMBL" id="JACRTJ010000013">
    <property type="protein sequence ID" value="MBC8598744.1"/>
    <property type="molecule type" value="Genomic_DNA"/>
</dbReference>
<evidence type="ECO:0000259" key="1">
    <source>
        <dbReference type="Pfam" id="PF12804"/>
    </source>
</evidence>
<dbReference type="CDD" id="cd04182">
    <property type="entry name" value="GT_2_like_f"/>
    <property type="match status" value="1"/>
</dbReference>
<dbReference type="InterPro" id="IPR025877">
    <property type="entry name" value="MobA-like_NTP_Trfase"/>
</dbReference>